<accession>X0UIW3</accession>
<protein>
    <submittedName>
        <fullName evidence="1">Uncharacterized protein</fullName>
    </submittedName>
</protein>
<dbReference type="AlphaFoldDB" id="X0UIW3"/>
<name>X0UIW3_9ZZZZ</name>
<reference evidence="1" key="1">
    <citation type="journal article" date="2014" name="Front. Microbiol.">
        <title>High frequency of phylogenetically diverse reductive dehalogenase-homologous genes in deep subseafloor sedimentary metagenomes.</title>
        <authorList>
            <person name="Kawai M."/>
            <person name="Futagami T."/>
            <person name="Toyoda A."/>
            <person name="Takaki Y."/>
            <person name="Nishi S."/>
            <person name="Hori S."/>
            <person name="Arai W."/>
            <person name="Tsubouchi T."/>
            <person name="Morono Y."/>
            <person name="Uchiyama I."/>
            <person name="Ito T."/>
            <person name="Fujiyama A."/>
            <person name="Inagaki F."/>
            <person name="Takami H."/>
        </authorList>
    </citation>
    <scope>NUCLEOTIDE SEQUENCE</scope>
    <source>
        <strain evidence="1">Expedition CK06-06</strain>
    </source>
</reference>
<gene>
    <name evidence="1" type="ORF">S01H1_36595</name>
</gene>
<comment type="caution">
    <text evidence="1">The sequence shown here is derived from an EMBL/GenBank/DDBJ whole genome shotgun (WGS) entry which is preliminary data.</text>
</comment>
<proteinExistence type="predicted"/>
<feature type="non-terminal residue" evidence="1">
    <location>
        <position position="32"/>
    </location>
</feature>
<dbReference type="EMBL" id="BARS01022935">
    <property type="protein sequence ID" value="GAG05719.1"/>
    <property type="molecule type" value="Genomic_DNA"/>
</dbReference>
<evidence type="ECO:0000313" key="1">
    <source>
        <dbReference type="EMBL" id="GAG05719.1"/>
    </source>
</evidence>
<organism evidence="1">
    <name type="scientific">marine sediment metagenome</name>
    <dbReference type="NCBI Taxonomy" id="412755"/>
    <lineage>
        <taxon>unclassified sequences</taxon>
        <taxon>metagenomes</taxon>
        <taxon>ecological metagenomes</taxon>
    </lineage>
</organism>
<sequence>MGRTNDLGTVTMKWEIDMDDAFQRIFTEAGQT</sequence>